<evidence type="ECO:0000259" key="20">
    <source>
        <dbReference type="PROSITE" id="PS51718"/>
    </source>
</evidence>
<dbReference type="SMART" id="SM00053">
    <property type="entry name" value="DYNc"/>
    <property type="match status" value="1"/>
</dbReference>
<dbReference type="Proteomes" id="UP001196413">
    <property type="component" value="Unassembled WGS sequence"/>
</dbReference>
<keyword evidence="11 19" id="KW-0175">Coiled coil</keyword>
<evidence type="ECO:0000313" key="22">
    <source>
        <dbReference type="Proteomes" id="UP001196413"/>
    </source>
</evidence>
<gene>
    <name evidence="21" type="ORF">KIN20_016983</name>
</gene>
<dbReference type="PROSITE" id="PS51718">
    <property type="entry name" value="G_DYNAMIN_2"/>
    <property type="match status" value="1"/>
</dbReference>
<dbReference type="GO" id="GO:0005874">
    <property type="term" value="C:microtubule"/>
    <property type="evidence" value="ECO:0007669"/>
    <property type="project" value="TreeGrafter"/>
</dbReference>
<dbReference type="GO" id="GO:0008053">
    <property type="term" value="P:mitochondrial fusion"/>
    <property type="evidence" value="ECO:0007669"/>
    <property type="project" value="TreeGrafter"/>
</dbReference>
<evidence type="ECO:0000256" key="12">
    <source>
        <dbReference type="ARBA" id="ARBA00023121"/>
    </source>
</evidence>
<feature type="domain" description="Dynamin-type G" evidence="20">
    <location>
        <begin position="257"/>
        <end position="533"/>
    </location>
</feature>
<dbReference type="Pfam" id="PF19434">
    <property type="entry name" value="OPA1_C"/>
    <property type="match status" value="2"/>
</dbReference>
<evidence type="ECO:0000256" key="1">
    <source>
        <dbReference type="ARBA" id="ARBA00004434"/>
    </source>
</evidence>
<dbReference type="SUPFAM" id="SSF52540">
    <property type="entry name" value="P-loop containing nucleoside triphosphate hydrolases"/>
    <property type="match status" value="1"/>
</dbReference>
<dbReference type="GO" id="GO:0016559">
    <property type="term" value="P:peroxisome fission"/>
    <property type="evidence" value="ECO:0007669"/>
    <property type="project" value="TreeGrafter"/>
</dbReference>
<evidence type="ECO:0000256" key="6">
    <source>
        <dbReference type="ARBA" id="ARBA00022741"/>
    </source>
</evidence>
<dbReference type="GO" id="GO:0000266">
    <property type="term" value="P:mitochondrial fission"/>
    <property type="evidence" value="ECO:0007669"/>
    <property type="project" value="TreeGrafter"/>
</dbReference>
<dbReference type="EMBL" id="JAHQIW010003395">
    <property type="protein sequence ID" value="KAJ1358540.1"/>
    <property type="molecule type" value="Genomic_DNA"/>
</dbReference>
<evidence type="ECO:0000256" key="3">
    <source>
        <dbReference type="ARBA" id="ARBA00011980"/>
    </source>
</evidence>
<dbReference type="GO" id="GO:0006915">
    <property type="term" value="P:apoptotic process"/>
    <property type="evidence" value="ECO:0007669"/>
    <property type="project" value="UniProtKB-KW"/>
</dbReference>
<keyword evidence="15" id="KW-0472">Membrane</keyword>
<dbReference type="PANTHER" id="PTHR11566">
    <property type="entry name" value="DYNAMIN"/>
    <property type="match status" value="1"/>
</dbReference>
<keyword evidence="16" id="KW-1015">Disulfide bond</keyword>
<keyword evidence="10" id="KW-1133">Transmembrane helix</keyword>
<evidence type="ECO:0000256" key="5">
    <source>
        <dbReference type="ARBA" id="ARBA00022703"/>
    </source>
</evidence>
<keyword evidence="22" id="KW-1185">Reference proteome</keyword>
<dbReference type="AlphaFoldDB" id="A0AAD5QR51"/>
<keyword evidence="6" id="KW-0547">Nucleotide-binding</keyword>
<dbReference type="GO" id="GO:0003924">
    <property type="term" value="F:GTPase activity"/>
    <property type="evidence" value="ECO:0007669"/>
    <property type="project" value="InterPro"/>
</dbReference>
<dbReference type="EC" id="3.6.5.5" evidence="3"/>
<dbReference type="InterPro" id="IPR022812">
    <property type="entry name" value="Dynamin"/>
</dbReference>
<dbReference type="InterPro" id="IPR045063">
    <property type="entry name" value="Dynamin_N"/>
</dbReference>
<evidence type="ECO:0000256" key="7">
    <source>
        <dbReference type="ARBA" id="ARBA00022792"/>
    </source>
</evidence>
<keyword evidence="13" id="KW-0496">Mitochondrion</keyword>
<dbReference type="GO" id="GO:0008289">
    <property type="term" value="F:lipid binding"/>
    <property type="evidence" value="ECO:0007669"/>
    <property type="project" value="UniProtKB-KW"/>
</dbReference>
<dbReference type="GO" id="GO:0048312">
    <property type="term" value="P:intracellular distribution of mitochondria"/>
    <property type="evidence" value="ECO:0007669"/>
    <property type="project" value="TreeGrafter"/>
</dbReference>
<dbReference type="Gene3D" id="3.40.50.300">
    <property type="entry name" value="P-loop containing nucleotide triphosphate hydrolases"/>
    <property type="match status" value="1"/>
</dbReference>
<evidence type="ECO:0000256" key="19">
    <source>
        <dbReference type="SAM" id="Coils"/>
    </source>
</evidence>
<proteinExistence type="predicted"/>
<evidence type="ECO:0000256" key="4">
    <source>
        <dbReference type="ARBA" id="ARBA00022692"/>
    </source>
</evidence>
<comment type="subcellular location">
    <subcellularLocation>
        <location evidence="1">Mitochondrion inner membrane</location>
        <topology evidence="1">Single-pass membrane protein</topology>
    </subcellularLocation>
    <subcellularLocation>
        <location evidence="2">Mitochondrion intermembrane space</location>
    </subcellularLocation>
</comment>
<dbReference type="InterPro" id="IPR045817">
    <property type="entry name" value="OPA1_C"/>
</dbReference>
<evidence type="ECO:0000256" key="9">
    <source>
        <dbReference type="ARBA" id="ARBA00022946"/>
    </source>
</evidence>
<dbReference type="PANTHER" id="PTHR11566:SF67">
    <property type="entry name" value="DYNAMIN-LIKE 120 KDA PROTEIN, MITOCHONDRIAL"/>
    <property type="match status" value="1"/>
</dbReference>
<keyword evidence="4" id="KW-0812">Transmembrane</keyword>
<dbReference type="GO" id="GO:0005743">
    <property type="term" value="C:mitochondrial inner membrane"/>
    <property type="evidence" value="ECO:0007669"/>
    <property type="project" value="UniProtKB-SubCell"/>
</dbReference>
<evidence type="ECO:0000256" key="10">
    <source>
        <dbReference type="ARBA" id="ARBA00022989"/>
    </source>
</evidence>
<evidence type="ECO:0000256" key="13">
    <source>
        <dbReference type="ARBA" id="ARBA00023128"/>
    </source>
</evidence>
<accession>A0AAD5QR51</accession>
<dbReference type="GO" id="GO:0006897">
    <property type="term" value="P:endocytosis"/>
    <property type="evidence" value="ECO:0007669"/>
    <property type="project" value="TreeGrafter"/>
</dbReference>
<dbReference type="InterPro" id="IPR030381">
    <property type="entry name" value="G_DYNAMIN_dom"/>
</dbReference>
<dbReference type="FunFam" id="3.40.50.300:FF:000171">
    <property type="entry name" value="Dynamin-like 120 kDa protein, mitochondrial"/>
    <property type="match status" value="1"/>
</dbReference>
<keyword evidence="8" id="KW-0378">Hydrolase</keyword>
<sequence length="881" mass="101366">MKPHMLVRMSKCGMSSLSRHSREFQHQHRLLQRKMLLNIQAERQFIAGVARHFLKLRYLVATGVIGGSVAAKNWYEDWKASLPDFSLPRWRDFDANSMWRDVSEQLSHIKKGFGGENVESKLADWMAKFEAFRSDRVMNSGKTEDSDGDKKPIKEATLLSFMAAFGAKKDKDDEEQASEETIDERIRRLQEEMFKKQSEYQRELERLEKENMVLKQRILLADQGEVKRMRRLKRSLIDMYSEVLDLLNDFDSSYDTADNLPRVVVVGDQSAGKTSVLEMIAQARIFPRGSGEMMTRAPVKVTLSEGPYHVAQFKDSTREFDLTKEDDRRQLRSEIEVRMRNSVENGRTVSNNVISLTVKGPNIARMVLVDLPGVISTVTADMAKETKDDIIRMSRAHMENPNAIILCIQDGSVDAERSNVTDLVSSVDPHGKRTIVVLTKVDMAEKNLTNPERIKKILEGKLLPIKAVGYFGVVTGRGNTADSIEEIRKYEEDFFANSYLLKDGVLKPSQMTTKNMSFAVSECFWRMVRDSIESQADAFRARRFNLETEWKNTYPRIRQLDRDELFDKARGEILDEIVNLSLVSFEEWEKALEKKLWNSVSSHIFDQILMPATAVNNAGSFNTMVDIRLKHWVDKELPQRCIDSGWETLRDVFIRKVKHDPAKSSDHDTIFDPLKDAVVEEAISNHQWDNKALDYLEKGSLLSCRRPSENEVPLLLMVFLHERIFYKKTLAFVYVAASYSTNAMEDRAVPDRKSWDSACDFMSESAKNRLALVNQQLSEARGPGWISRWIFWKAPTAENHFASAVQDELISMLGSDTEPKQALSDEDLVVIKRNLEMKGVIEVPSETIRRQWNLIYKKQFLEKTIQNGRDCQSLYQHYRQG</sequence>
<dbReference type="GO" id="GO:0005525">
    <property type="term" value="F:GTP binding"/>
    <property type="evidence" value="ECO:0007669"/>
    <property type="project" value="UniProtKB-KW"/>
</dbReference>
<evidence type="ECO:0000256" key="15">
    <source>
        <dbReference type="ARBA" id="ARBA00023136"/>
    </source>
</evidence>
<dbReference type="CDD" id="cd08771">
    <property type="entry name" value="DLP_1"/>
    <property type="match status" value="1"/>
</dbReference>
<organism evidence="21 22">
    <name type="scientific">Parelaphostrongylus tenuis</name>
    <name type="common">Meningeal worm</name>
    <dbReference type="NCBI Taxonomy" id="148309"/>
    <lineage>
        <taxon>Eukaryota</taxon>
        <taxon>Metazoa</taxon>
        <taxon>Ecdysozoa</taxon>
        <taxon>Nematoda</taxon>
        <taxon>Chromadorea</taxon>
        <taxon>Rhabditida</taxon>
        <taxon>Rhabditina</taxon>
        <taxon>Rhabditomorpha</taxon>
        <taxon>Strongyloidea</taxon>
        <taxon>Metastrongylidae</taxon>
        <taxon>Parelaphostrongylus</taxon>
    </lineage>
</organism>
<comment type="catalytic activity">
    <reaction evidence="18">
        <text>GTP + H2O = GDP + phosphate + H(+)</text>
        <dbReference type="Rhea" id="RHEA:19669"/>
        <dbReference type="ChEBI" id="CHEBI:15377"/>
        <dbReference type="ChEBI" id="CHEBI:15378"/>
        <dbReference type="ChEBI" id="CHEBI:37565"/>
        <dbReference type="ChEBI" id="CHEBI:43474"/>
        <dbReference type="ChEBI" id="CHEBI:58189"/>
        <dbReference type="EC" id="3.6.5.5"/>
    </reaction>
</comment>
<dbReference type="GO" id="GO:0008017">
    <property type="term" value="F:microtubule binding"/>
    <property type="evidence" value="ECO:0007669"/>
    <property type="project" value="TreeGrafter"/>
</dbReference>
<evidence type="ECO:0000256" key="14">
    <source>
        <dbReference type="ARBA" id="ARBA00023134"/>
    </source>
</evidence>
<dbReference type="Pfam" id="PF00350">
    <property type="entry name" value="Dynamin_N"/>
    <property type="match status" value="1"/>
</dbReference>
<keyword evidence="14" id="KW-0342">GTP-binding</keyword>
<dbReference type="InterPro" id="IPR001401">
    <property type="entry name" value="Dynamin_GTPase"/>
</dbReference>
<evidence type="ECO:0000256" key="2">
    <source>
        <dbReference type="ARBA" id="ARBA00004569"/>
    </source>
</evidence>
<keyword evidence="7" id="KW-0999">Mitochondrion inner membrane</keyword>
<evidence type="ECO:0000256" key="8">
    <source>
        <dbReference type="ARBA" id="ARBA00022801"/>
    </source>
</evidence>
<keyword evidence="9" id="KW-0809">Transit peptide</keyword>
<protein>
    <recommendedName>
        <fullName evidence="17">Dynamin-like GTPase OPA1, mitochondrial</fullName>
        <ecNumber evidence="3">3.6.5.5</ecNumber>
    </recommendedName>
</protein>
<comment type="caution">
    <text evidence="21">The sequence shown here is derived from an EMBL/GenBank/DDBJ whole genome shotgun (WGS) entry which is preliminary data.</text>
</comment>
<name>A0AAD5QR51_PARTN</name>
<dbReference type="PRINTS" id="PR00195">
    <property type="entry name" value="DYNAMIN"/>
</dbReference>
<dbReference type="GO" id="GO:0005758">
    <property type="term" value="C:mitochondrial intermembrane space"/>
    <property type="evidence" value="ECO:0007669"/>
    <property type="project" value="UniProtKB-SubCell"/>
</dbReference>
<evidence type="ECO:0000313" key="21">
    <source>
        <dbReference type="EMBL" id="KAJ1358540.1"/>
    </source>
</evidence>
<evidence type="ECO:0000256" key="17">
    <source>
        <dbReference type="ARBA" id="ARBA00044791"/>
    </source>
</evidence>
<evidence type="ECO:0000256" key="11">
    <source>
        <dbReference type="ARBA" id="ARBA00023054"/>
    </source>
</evidence>
<evidence type="ECO:0000256" key="16">
    <source>
        <dbReference type="ARBA" id="ARBA00023157"/>
    </source>
</evidence>
<reference evidence="21" key="1">
    <citation type="submission" date="2021-06" db="EMBL/GenBank/DDBJ databases">
        <title>Parelaphostrongylus tenuis whole genome reference sequence.</title>
        <authorList>
            <person name="Garwood T.J."/>
            <person name="Larsen P.A."/>
            <person name="Fountain-Jones N.M."/>
            <person name="Garbe J.R."/>
            <person name="Macchietto M.G."/>
            <person name="Kania S.A."/>
            <person name="Gerhold R.W."/>
            <person name="Richards J.E."/>
            <person name="Wolf T.M."/>
        </authorList>
    </citation>
    <scope>NUCLEOTIDE SEQUENCE</scope>
    <source>
        <strain evidence="21">MNPRO001-30</strain>
        <tissue evidence="21">Meninges</tissue>
    </source>
</reference>
<feature type="coiled-coil region" evidence="19">
    <location>
        <begin position="186"/>
        <end position="217"/>
    </location>
</feature>
<keyword evidence="5" id="KW-0053">Apoptosis</keyword>
<keyword evidence="12" id="KW-0446">Lipid-binding</keyword>
<dbReference type="InterPro" id="IPR027417">
    <property type="entry name" value="P-loop_NTPase"/>
</dbReference>
<evidence type="ECO:0000256" key="18">
    <source>
        <dbReference type="ARBA" id="ARBA00048040"/>
    </source>
</evidence>